<accession>A0A1I7WV97</accession>
<dbReference type="AlphaFoldDB" id="A0A1I7WV97"/>
<sequence>MLPTNNLGFRIIITFNDTTIVDTTVSTFSGERPHYVCTL</sequence>
<dbReference type="WBParaSite" id="Hba_09084">
    <property type="protein sequence ID" value="Hba_09084"/>
    <property type="gene ID" value="Hba_09084"/>
</dbReference>
<evidence type="ECO:0000313" key="1">
    <source>
        <dbReference type="Proteomes" id="UP000095283"/>
    </source>
</evidence>
<evidence type="ECO:0000313" key="2">
    <source>
        <dbReference type="WBParaSite" id="Hba_09084"/>
    </source>
</evidence>
<organism evidence="1 2">
    <name type="scientific">Heterorhabditis bacteriophora</name>
    <name type="common">Entomopathogenic nematode worm</name>
    <dbReference type="NCBI Taxonomy" id="37862"/>
    <lineage>
        <taxon>Eukaryota</taxon>
        <taxon>Metazoa</taxon>
        <taxon>Ecdysozoa</taxon>
        <taxon>Nematoda</taxon>
        <taxon>Chromadorea</taxon>
        <taxon>Rhabditida</taxon>
        <taxon>Rhabditina</taxon>
        <taxon>Rhabditomorpha</taxon>
        <taxon>Strongyloidea</taxon>
        <taxon>Heterorhabditidae</taxon>
        <taxon>Heterorhabditis</taxon>
    </lineage>
</organism>
<protein>
    <submittedName>
        <fullName evidence="2">Uncharacterized protein</fullName>
    </submittedName>
</protein>
<dbReference type="Proteomes" id="UP000095283">
    <property type="component" value="Unplaced"/>
</dbReference>
<proteinExistence type="predicted"/>
<name>A0A1I7WV97_HETBA</name>
<keyword evidence="1" id="KW-1185">Reference proteome</keyword>
<reference evidence="2" key="1">
    <citation type="submission" date="2016-11" db="UniProtKB">
        <authorList>
            <consortium name="WormBaseParasite"/>
        </authorList>
    </citation>
    <scope>IDENTIFICATION</scope>
</reference>